<dbReference type="AlphaFoldDB" id="A0A1U7JD03"/>
<evidence type="ECO:0000259" key="2">
    <source>
        <dbReference type="Pfam" id="PF16998"/>
    </source>
</evidence>
<feature type="compositionally biased region" description="Acidic residues" evidence="1">
    <location>
        <begin position="18"/>
        <end position="30"/>
    </location>
</feature>
<feature type="compositionally biased region" description="Polar residues" evidence="1">
    <location>
        <begin position="1"/>
        <end position="10"/>
    </location>
</feature>
<evidence type="ECO:0000313" key="3">
    <source>
        <dbReference type="EMBL" id="OKL42585.1"/>
    </source>
</evidence>
<evidence type="ECO:0000313" key="4">
    <source>
        <dbReference type="Proteomes" id="UP000185783"/>
    </source>
</evidence>
<dbReference type="STRING" id="197461.A3843_18180"/>
<reference evidence="3 4" key="1">
    <citation type="submission" date="2016-03" db="EMBL/GenBank/DDBJ databases">
        <title>Genome sequence of Nesiotobacter sp. nov., a moderately halophilic alphaproteobacterium isolated from the Yellow Sea, China.</title>
        <authorList>
            <person name="Zhang G."/>
            <person name="Zhang R."/>
        </authorList>
    </citation>
    <scope>NUCLEOTIDE SEQUENCE [LARGE SCALE GENOMIC DNA]</scope>
    <source>
        <strain evidence="3 4">WB1-6</strain>
    </source>
</reference>
<feature type="domain" description="Surface antigen" evidence="2">
    <location>
        <begin position="29"/>
        <end position="122"/>
    </location>
</feature>
<protein>
    <recommendedName>
        <fullName evidence="2">Surface antigen domain-containing protein</fullName>
    </recommendedName>
</protein>
<sequence>MSFSVGNSEYQEPKDLTESLESDATTDEASIEVSDRDLISRTIAYALQDKSGGIYANGPLPWANPESGNSGTITSIFQIDDAGMDGCADFITSANTVGGVRAYHGRTCPDGTNNLEIVRLAPFSSGGQG</sequence>
<gene>
    <name evidence="3" type="ORF">A3843_18180</name>
</gene>
<evidence type="ECO:0000256" key="1">
    <source>
        <dbReference type="SAM" id="MobiDB-lite"/>
    </source>
</evidence>
<dbReference type="RefSeq" id="WP_051269470.1">
    <property type="nucleotide sequence ID" value="NZ_LVVZ01000041.1"/>
</dbReference>
<dbReference type="Proteomes" id="UP000185783">
    <property type="component" value="Unassembled WGS sequence"/>
</dbReference>
<dbReference type="Pfam" id="PF16998">
    <property type="entry name" value="17kDa_Anti_2"/>
    <property type="match status" value="1"/>
</dbReference>
<keyword evidence="4" id="KW-1185">Reference proteome</keyword>
<dbReference type="InterPro" id="IPR032635">
    <property type="entry name" value="Anti_2"/>
</dbReference>
<accession>A0A1U7JD03</accession>
<name>A0A1U7JD03_9HYPH</name>
<organism evidence="3 4">
    <name type="scientific">Pseudovibrio exalbescens</name>
    <dbReference type="NCBI Taxonomy" id="197461"/>
    <lineage>
        <taxon>Bacteria</taxon>
        <taxon>Pseudomonadati</taxon>
        <taxon>Pseudomonadota</taxon>
        <taxon>Alphaproteobacteria</taxon>
        <taxon>Hyphomicrobiales</taxon>
        <taxon>Stappiaceae</taxon>
        <taxon>Pseudovibrio</taxon>
    </lineage>
</organism>
<dbReference type="EMBL" id="LVVZ01000041">
    <property type="protein sequence ID" value="OKL42585.1"/>
    <property type="molecule type" value="Genomic_DNA"/>
</dbReference>
<comment type="caution">
    <text evidence="3">The sequence shown here is derived from an EMBL/GenBank/DDBJ whole genome shotgun (WGS) entry which is preliminary data.</text>
</comment>
<proteinExistence type="predicted"/>
<feature type="region of interest" description="Disordered" evidence="1">
    <location>
        <begin position="1"/>
        <end position="32"/>
    </location>
</feature>